<accession>A0A917FYZ3</accession>
<keyword evidence="2" id="KW-1185">Reference proteome</keyword>
<dbReference type="PROSITE" id="PS51257">
    <property type="entry name" value="PROKAR_LIPOPROTEIN"/>
    <property type="match status" value="1"/>
</dbReference>
<name>A0A917FYZ3_9BACI</name>
<evidence type="ECO:0008006" key="3">
    <source>
        <dbReference type="Google" id="ProtNLM"/>
    </source>
</evidence>
<dbReference type="EMBL" id="BMJT01000002">
    <property type="protein sequence ID" value="GGG14684.1"/>
    <property type="molecule type" value="Genomic_DNA"/>
</dbReference>
<evidence type="ECO:0000313" key="2">
    <source>
        <dbReference type="Proteomes" id="UP000616608"/>
    </source>
</evidence>
<evidence type="ECO:0000313" key="1">
    <source>
        <dbReference type="EMBL" id="GGG14684.1"/>
    </source>
</evidence>
<proteinExistence type="predicted"/>
<sequence length="195" mass="22076">MKRLIFMLCVTLLLTACSSEGTSTDQAKEDSEKTAEDKGKKYADVLKKAVPMLTDDQGELSETSYDYVTEHETIFPAVTEEAITKVKADAQSVDIKLLNKNLQPHLSTLMTFTGQVVQVDETTHDFGETETWLNVYDENADMSYHVYMFKTSGDILEDDYIQFWGIPLTTYSYNTTDGGFRNTILFFASHVEKTQ</sequence>
<gene>
    <name evidence="1" type="ORF">GCM10007425_06250</name>
</gene>
<reference evidence="1" key="1">
    <citation type="journal article" date="2014" name="Int. J. Syst. Evol. Microbiol.">
        <title>Complete genome sequence of Corynebacterium casei LMG S-19264T (=DSM 44701T), isolated from a smear-ripened cheese.</title>
        <authorList>
            <consortium name="US DOE Joint Genome Institute (JGI-PGF)"/>
            <person name="Walter F."/>
            <person name="Albersmeier A."/>
            <person name="Kalinowski J."/>
            <person name="Ruckert C."/>
        </authorList>
    </citation>
    <scope>NUCLEOTIDE SEQUENCE</scope>
    <source>
        <strain evidence="1">CGMCC 1.15760</strain>
    </source>
</reference>
<reference evidence="1" key="2">
    <citation type="submission" date="2020-09" db="EMBL/GenBank/DDBJ databases">
        <authorList>
            <person name="Sun Q."/>
            <person name="Zhou Y."/>
        </authorList>
    </citation>
    <scope>NUCLEOTIDE SEQUENCE</scope>
    <source>
        <strain evidence="1">CGMCC 1.15760</strain>
    </source>
</reference>
<organism evidence="1 2">
    <name type="scientific">Lysinibacillus alkalisoli</name>
    <dbReference type="NCBI Taxonomy" id="1911548"/>
    <lineage>
        <taxon>Bacteria</taxon>
        <taxon>Bacillati</taxon>
        <taxon>Bacillota</taxon>
        <taxon>Bacilli</taxon>
        <taxon>Bacillales</taxon>
        <taxon>Bacillaceae</taxon>
        <taxon>Lysinibacillus</taxon>
    </lineage>
</organism>
<dbReference type="AlphaFoldDB" id="A0A917FYZ3"/>
<dbReference type="RefSeq" id="WP_188613560.1">
    <property type="nucleotide sequence ID" value="NZ_BMJT01000002.1"/>
</dbReference>
<protein>
    <recommendedName>
        <fullName evidence="3">Lipoprotein</fullName>
    </recommendedName>
</protein>
<comment type="caution">
    <text evidence="1">The sequence shown here is derived from an EMBL/GenBank/DDBJ whole genome shotgun (WGS) entry which is preliminary data.</text>
</comment>
<dbReference type="Proteomes" id="UP000616608">
    <property type="component" value="Unassembled WGS sequence"/>
</dbReference>